<evidence type="ECO:0000259" key="4">
    <source>
        <dbReference type="PROSITE" id="PS51720"/>
    </source>
</evidence>
<proteinExistence type="inferred from homology"/>
<comment type="similarity">
    <text evidence="1">Belongs to the TRAFAC class TrmE-Era-EngA-EngB-Septin-like GTPase superfamily. AIG1/Toc34/Toc159-like paraseptin GTPase family. IAN subfamily.</text>
</comment>
<evidence type="ECO:0000256" key="2">
    <source>
        <dbReference type="ARBA" id="ARBA00022741"/>
    </source>
</evidence>
<dbReference type="GO" id="GO:0005525">
    <property type="term" value="F:GTP binding"/>
    <property type="evidence" value="ECO:0007669"/>
    <property type="project" value="UniProtKB-KW"/>
</dbReference>
<dbReference type="AlphaFoldDB" id="A0AAV7V367"/>
<protein>
    <recommendedName>
        <fullName evidence="4">AIG1-type G domain-containing protein</fullName>
    </recommendedName>
</protein>
<keyword evidence="2" id="KW-0547">Nucleotide-binding</keyword>
<evidence type="ECO:0000313" key="6">
    <source>
        <dbReference type="Proteomes" id="UP001066276"/>
    </source>
</evidence>
<dbReference type="PANTHER" id="PTHR10903">
    <property type="entry name" value="GTPASE, IMAP FAMILY MEMBER-RELATED"/>
    <property type="match status" value="1"/>
</dbReference>
<dbReference type="InterPro" id="IPR045058">
    <property type="entry name" value="GIMA/IAN/Toc"/>
</dbReference>
<dbReference type="SUPFAM" id="SSF52540">
    <property type="entry name" value="P-loop containing nucleoside triphosphate hydrolases"/>
    <property type="match status" value="1"/>
</dbReference>
<keyword evidence="6" id="KW-1185">Reference proteome</keyword>
<dbReference type="PANTHER" id="PTHR10903:SF184">
    <property type="entry name" value="GTP-BINDING PROTEIN A"/>
    <property type="match status" value="1"/>
</dbReference>
<dbReference type="InterPro" id="IPR006703">
    <property type="entry name" value="G_AIG1"/>
</dbReference>
<comment type="caution">
    <text evidence="5">The sequence shown here is derived from an EMBL/GenBank/DDBJ whole genome shotgun (WGS) entry which is preliminary data.</text>
</comment>
<organism evidence="5 6">
    <name type="scientific">Pleurodeles waltl</name>
    <name type="common">Iberian ribbed newt</name>
    <dbReference type="NCBI Taxonomy" id="8319"/>
    <lineage>
        <taxon>Eukaryota</taxon>
        <taxon>Metazoa</taxon>
        <taxon>Chordata</taxon>
        <taxon>Craniata</taxon>
        <taxon>Vertebrata</taxon>
        <taxon>Euteleostomi</taxon>
        <taxon>Amphibia</taxon>
        <taxon>Batrachia</taxon>
        <taxon>Caudata</taxon>
        <taxon>Salamandroidea</taxon>
        <taxon>Salamandridae</taxon>
        <taxon>Pleurodelinae</taxon>
        <taxon>Pleurodeles</taxon>
    </lineage>
</organism>
<dbReference type="Proteomes" id="UP001066276">
    <property type="component" value="Chromosome 2_2"/>
</dbReference>
<dbReference type="Gene3D" id="3.40.50.300">
    <property type="entry name" value="P-loop containing nucleotide triphosphate hydrolases"/>
    <property type="match status" value="1"/>
</dbReference>
<accession>A0AAV7V367</accession>
<gene>
    <name evidence="5" type="ORF">NDU88_004507</name>
</gene>
<evidence type="ECO:0000256" key="3">
    <source>
        <dbReference type="ARBA" id="ARBA00023134"/>
    </source>
</evidence>
<evidence type="ECO:0000313" key="5">
    <source>
        <dbReference type="EMBL" id="KAJ1195226.1"/>
    </source>
</evidence>
<keyword evidence="3" id="KW-0342">GTP-binding</keyword>
<dbReference type="CDD" id="cd01852">
    <property type="entry name" value="AIG1"/>
    <property type="match status" value="1"/>
</dbReference>
<reference evidence="5" key="1">
    <citation type="journal article" date="2022" name="bioRxiv">
        <title>Sequencing and chromosome-scale assembly of the giantPleurodeles waltlgenome.</title>
        <authorList>
            <person name="Brown T."/>
            <person name="Elewa A."/>
            <person name="Iarovenko S."/>
            <person name="Subramanian E."/>
            <person name="Araus A.J."/>
            <person name="Petzold A."/>
            <person name="Susuki M."/>
            <person name="Suzuki K.-i.T."/>
            <person name="Hayashi T."/>
            <person name="Toyoda A."/>
            <person name="Oliveira C."/>
            <person name="Osipova E."/>
            <person name="Leigh N.D."/>
            <person name="Simon A."/>
            <person name="Yun M.H."/>
        </authorList>
    </citation>
    <scope>NUCLEOTIDE SEQUENCE</scope>
    <source>
        <strain evidence="5">20211129_DDA</strain>
        <tissue evidence="5">Liver</tissue>
    </source>
</reference>
<name>A0AAV7V367_PLEWA</name>
<dbReference type="FunFam" id="3.40.50.300:FF:000366">
    <property type="entry name" value="GTPase, IMAP family member 2"/>
    <property type="match status" value="1"/>
</dbReference>
<evidence type="ECO:0000256" key="1">
    <source>
        <dbReference type="ARBA" id="ARBA00008535"/>
    </source>
</evidence>
<feature type="domain" description="AIG1-type G" evidence="4">
    <location>
        <begin position="75"/>
        <end position="282"/>
    </location>
</feature>
<dbReference type="Pfam" id="PF04548">
    <property type="entry name" value="AIG1"/>
    <property type="match status" value="1"/>
</dbReference>
<sequence>MSESGLPRLGDLHIQHILTSNLSMDSESESDSEMEDLDDLDSLYSFNEDQSFADLDSFGIESGSDFPNCSKDPKRKQLRIILVGKTGVGKSATGNTILGKKEFISKMQSKSLTKECKKGSCDLDDKNVVVVDTPGFFDTEVCTEEVLKEFSKCVVLSSPGAHAIVVVICMGRFTEEEANATKIIQDLFGKEAVKYMILLFTHKEDLDDEDPDMPPLDAYIANSERKLKDLVENCRNRYCAFNNKTTGEDMENQRRELIAMVEAMIQVNGGECYTAEMYKETEVALNKVEAEMISDIREEKEREDKKILSQSQKLINKIKKANQGQIKPDQLQKIKKRAWWKRRQNDFVYQRKVENVRNEAESFICNSIVAAVSFIVPDTGCPLAGALLGAAKGASLGQMIPGPIGLKVGVAVLGGLAGAALGGISQTPLLALIGHKIGKGVGAVAAGVAGLFYHVFNKAQESSPQYQGYRGAYHCLPNPSTPLSLETSHNWHENSLYHPFQNSHTPKSYLIPYPWENSKGFTFPSLP</sequence>
<dbReference type="InterPro" id="IPR027417">
    <property type="entry name" value="P-loop_NTPase"/>
</dbReference>
<dbReference type="EMBL" id="JANPWB010000004">
    <property type="protein sequence ID" value="KAJ1195226.1"/>
    <property type="molecule type" value="Genomic_DNA"/>
</dbReference>
<dbReference type="PROSITE" id="PS51720">
    <property type="entry name" value="G_AIG1"/>
    <property type="match status" value="1"/>
</dbReference>